<dbReference type="GO" id="GO:0002189">
    <property type="term" value="C:ribose phosphate diphosphokinase complex"/>
    <property type="evidence" value="ECO:0007669"/>
    <property type="project" value="TreeGrafter"/>
</dbReference>
<accession>A0A8S2WKU4</accession>
<dbReference type="SUPFAM" id="SSF53271">
    <property type="entry name" value="PRTase-like"/>
    <property type="match status" value="1"/>
</dbReference>
<evidence type="ECO:0008006" key="5">
    <source>
        <dbReference type="Google" id="ProtNLM"/>
    </source>
</evidence>
<evidence type="ECO:0000313" key="3">
    <source>
        <dbReference type="EMBL" id="CAF4444747.1"/>
    </source>
</evidence>
<dbReference type="GO" id="GO:0000287">
    <property type="term" value="F:magnesium ion binding"/>
    <property type="evidence" value="ECO:0007669"/>
    <property type="project" value="InterPro"/>
</dbReference>
<feature type="non-terminal residue" evidence="3">
    <location>
        <position position="1"/>
    </location>
</feature>
<dbReference type="EMBL" id="CAJOBA010081681">
    <property type="protein sequence ID" value="CAF4444747.1"/>
    <property type="molecule type" value="Genomic_DNA"/>
</dbReference>
<dbReference type="Gene3D" id="3.40.50.2020">
    <property type="match status" value="2"/>
</dbReference>
<dbReference type="GO" id="GO:0005737">
    <property type="term" value="C:cytoplasm"/>
    <property type="evidence" value="ECO:0007669"/>
    <property type="project" value="TreeGrafter"/>
</dbReference>
<dbReference type="InterPro" id="IPR005946">
    <property type="entry name" value="Rib-P_diPkinase"/>
</dbReference>
<dbReference type="GO" id="GO:0006015">
    <property type="term" value="P:5-phosphoribose 1-diphosphate biosynthetic process"/>
    <property type="evidence" value="ECO:0007669"/>
    <property type="project" value="TreeGrafter"/>
</dbReference>
<evidence type="ECO:0000313" key="2">
    <source>
        <dbReference type="EMBL" id="CAF1623589.1"/>
    </source>
</evidence>
<dbReference type="Proteomes" id="UP000677228">
    <property type="component" value="Unassembled WGS sequence"/>
</dbReference>
<comment type="caution">
    <text evidence="3">The sequence shown here is derived from an EMBL/GenBank/DDBJ whole genome shotgun (WGS) entry which is preliminary data.</text>
</comment>
<reference evidence="3" key="1">
    <citation type="submission" date="2021-02" db="EMBL/GenBank/DDBJ databases">
        <authorList>
            <person name="Nowell W R."/>
        </authorList>
    </citation>
    <scope>NUCLEOTIDE SEQUENCE</scope>
</reference>
<dbReference type="InterPro" id="IPR000836">
    <property type="entry name" value="PRTase_dom"/>
</dbReference>
<evidence type="ECO:0000313" key="4">
    <source>
        <dbReference type="Proteomes" id="UP000682733"/>
    </source>
</evidence>
<dbReference type="GO" id="GO:0006164">
    <property type="term" value="P:purine nucleotide biosynthetic process"/>
    <property type="evidence" value="ECO:0007669"/>
    <property type="project" value="TreeGrafter"/>
</dbReference>
<protein>
    <recommendedName>
        <fullName evidence="5">Phosphoribosyltransferase domain-containing protein</fullName>
    </recommendedName>
</protein>
<evidence type="ECO:0000256" key="1">
    <source>
        <dbReference type="ARBA" id="ARBA00006478"/>
    </source>
</evidence>
<name>A0A8S2WKU4_9BILA</name>
<dbReference type="AlphaFoldDB" id="A0A8S2WKU4"/>
<dbReference type="InterPro" id="IPR029057">
    <property type="entry name" value="PRTase-like"/>
</dbReference>
<dbReference type="CDD" id="cd06223">
    <property type="entry name" value="PRTases_typeI"/>
    <property type="match status" value="1"/>
</dbReference>
<gene>
    <name evidence="2" type="ORF">OVA965_LOCUS43336</name>
    <name evidence="3" type="ORF">TMI583_LOCUS45552</name>
</gene>
<organism evidence="3 4">
    <name type="scientific">Didymodactylos carnosus</name>
    <dbReference type="NCBI Taxonomy" id="1234261"/>
    <lineage>
        <taxon>Eukaryota</taxon>
        <taxon>Metazoa</taxon>
        <taxon>Spiralia</taxon>
        <taxon>Gnathifera</taxon>
        <taxon>Rotifera</taxon>
        <taxon>Eurotatoria</taxon>
        <taxon>Bdelloidea</taxon>
        <taxon>Philodinida</taxon>
        <taxon>Philodinidae</taxon>
        <taxon>Didymodactylos</taxon>
    </lineage>
</organism>
<dbReference type="EMBL" id="CAJNOK010056626">
    <property type="protein sequence ID" value="CAF1623589.1"/>
    <property type="molecule type" value="Genomic_DNA"/>
</dbReference>
<dbReference type="Pfam" id="PF14572">
    <property type="entry name" value="Pribosyl_synth"/>
    <property type="match status" value="1"/>
</dbReference>
<dbReference type="PANTHER" id="PTHR10210">
    <property type="entry name" value="RIBOSE-PHOSPHATE DIPHOSPHOKINASE FAMILY MEMBER"/>
    <property type="match status" value="1"/>
</dbReference>
<sequence>TMERIQIQGEIATAYSLAVMLSSIPLTRTGPTEIVILDIHALQNQFYFSSNVVVRLESTIGLLLHELNQKHKSNKNSDKYAIAFPDDGAHKRYSHMFNTCSDMKYEQIVCSKVRLDDKRKTTLKEGNPKGYHVIIVDDLVQSGGTLLECAKTLKENGAIKVSAYVTHGIFPNDSWKKFLYDNDENDMKLDTFYVTNTYPNTEVLIDKPPFKVLSIAGLLCNICFD</sequence>
<dbReference type="Proteomes" id="UP000682733">
    <property type="component" value="Unassembled WGS sequence"/>
</dbReference>
<proteinExistence type="inferred from homology"/>
<comment type="similarity">
    <text evidence="1">Belongs to the ribose-phosphate pyrophosphokinase family.</text>
</comment>
<dbReference type="PANTHER" id="PTHR10210:SF45">
    <property type="entry name" value="RIBOSE-PHOSPHATE PYROPHOSPHOKINASE 3, CHLOROPLASTIC"/>
    <property type="match status" value="1"/>
</dbReference>